<geneLocation type="plasmid" evidence="2 3">
    <name>unnamed</name>
</geneLocation>
<gene>
    <name evidence="2" type="ORF">U0042_29795</name>
</gene>
<name>A0ABZ0WV14_9BURK</name>
<accession>A0ABZ0WV14</accession>
<proteinExistence type="predicted"/>
<dbReference type="EMBL" id="CP139966">
    <property type="protein sequence ID" value="WQD81268.1"/>
    <property type="molecule type" value="Genomic_DNA"/>
</dbReference>
<keyword evidence="1" id="KW-1133">Transmembrane helix</keyword>
<keyword evidence="1" id="KW-0812">Transmembrane</keyword>
<evidence type="ECO:0000313" key="2">
    <source>
        <dbReference type="EMBL" id="WQD81268.1"/>
    </source>
</evidence>
<keyword evidence="3" id="KW-1185">Reference proteome</keyword>
<dbReference type="RefSeq" id="WP_114815204.1">
    <property type="nucleotide sequence ID" value="NZ_CP139966.1"/>
</dbReference>
<evidence type="ECO:0008006" key="4">
    <source>
        <dbReference type="Google" id="ProtNLM"/>
    </source>
</evidence>
<protein>
    <recommendedName>
        <fullName evidence="4">Metallopeptidase domain-containing protein</fullName>
    </recommendedName>
</protein>
<evidence type="ECO:0000313" key="3">
    <source>
        <dbReference type="Proteomes" id="UP001325479"/>
    </source>
</evidence>
<organism evidence="2 3">
    <name type="scientific">Paraburkholderia kururiensis</name>
    <dbReference type="NCBI Taxonomy" id="984307"/>
    <lineage>
        <taxon>Bacteria</taxon>
        <taxon>Pseudomonadati</taxon>
        <taxon>Pseudomonadota</taxon>
        <taxon>Betaproteobacteria</taxon>
        <taxon>Burkholderiales</taxon>
        <taxon>Burkholderiaceae</taxon>
        <taxon>Paraburkholderia</taxon>
    </lineage>
</organism>
<keyword evidence="2" id="KW-0614">Plasmid</keyword>
<keyword evidence="1" id="KW-0472">Membrane</keyword>
<sequence>MTENQVRELTQRVNMAFYPFEYMAELTGQNCNGMVVHDMLARADVVPTVWMSQRLADTDGFELTYLHEVCHIITARYGLDREGIETVPHNRFFGLLVAICYTRLEKQYRLKLYDFADGAGWANGGRMGYTPGERPSAAELGKRLAFIIGECDRYAVTGLSIEEIAADLAERRRAAARAADALQTRRRRRWNWMAGTLGAVVVLALLASSRALGLI</sequence>
<dbReference type="Proteomes" id="UP001325479">
    <property type="component" value="Plasmid unnamed"/>
</dbReference>
<feature type="transmembrane region" description="Helical" evidence="1">
    <location>
        <begin position="192"/>
        <end position="212"/>
    </location>
</feature>
<reference evidence="2 3" key="1">
    <citation type="submission" date="2023-12" db="EMBL/GenBank/DDBJ databases">
        <title>Genome sequencing and assembly of bacterial species from a model synthetic community.</title>
        <authorList>
            <person name="Hogle S.L."/>
        </authorList>
    </citation>
    <scope>NUCLEOTIDE SEQUENCE [LARGE SCALE GENOMIC DNA]</scope>
    <source>
        <strain evidence="2 3">HAMBI 2494</strain>
        <plasmid evidence="2 3">unnamed</plasmid>
    </source>
</reference>
<evidence type="ECO:0000256" key="1">
    <source>
        <dbReference type="SAM" id="Phobius"/>
    </source>
</evidence>